<dbReference type="Proteomes" id="UP000244898">
    <property type="component" value="Unassembled WGS sequence"/>
</dbReference>
<gene>
    <name evidence="5" type="primary">todT</name>
    <name evidence="5" type="ORF">TRM7615_04007</name>
</gene>
<dbReference type="GO" id="GO:0006355">
    <property type="term" value="P:regulation of DNA-templated transcription"/>
    <property type="evidence" value="ECO:0007669"/>
    <property type="project" value="InterPro"/>
</dbReference>
<dbReference type="SUPFAM" id="SSF46894">
    <property type="entry name" value="C-terminal effector domain of the bipartite response regulators"/>
    <property type="match status" value="1"/>
</dbReference>
<dbReference type="PANTHER" id="PTHR44688:SF16">
    <property type="entry name" value="DNA-BINDING TRANSCRIPTIONAL ACTIVATOR DEVR_DOSR"/>
    <property type="match status" value="1"/>
</dbReference>
<accession>A0A2R8CDD8</accession>
<keyword evidence="3" id="KW-0804">Transcription</keyword>
<protein>
    <submittedName>
        <fullName evidence="5">Response regulator protein TodT</fullName>
    </submittedName>
</protein>
<dbReference type="EMBL" id="ONZG01000011">
    <property type="protein sequence ID" value="SPJ30473.1"/>
    <property type="molecule type" value="Genomic_DNA"/>
</dbReference>
<dbReference type="PRINTS" id="PR00038">
    <property type="entry name" value="HTHLUXR"/>
</dbReference>
<name>A0A2R8CDD8_9RHOB</name>
<keyword evidence="1" id="KW-0805">Transcription regulation</keyword>
<keyword evidence="6" id="KW-1185">Reference proteome</keyword>
<evidence type="ECO:0000313" key="6">
    <source>
        <dbReference type="Proteomes" id="UP000244898"/>
    </source>
</evidence>
<dbReference type="PANTHER" id="PTHR44688">
    <property type="entry name" value="DNA-BINDING TRANSCRIPTIONAL ACTIVATOR DEVR_DOSR"/>
    <property type="match status" value="1"/>
</dbReference>
<dbReference type="CDD" id="cd06170">
    <property type="entry name" value="LuxR_C_like"/>
    <property type="match status" value="1"/>
</dbReference>
<dbReference type="PROSITE" id="PS00622">
    <property type="entry name" value="HTH_LUXR_1"/>
    <property type="match status" value="1"/>
</dbReference>
<evidence type="ECO:0000313" key="5">
    <source>
        <dbReference type="EMBL" id="SPJ30473.1"/>
    </source>
</evidence>
<evidence type="ECO:0000256" key="2">
    <source>
        <dbReference type="ARBA" id="ARBA00023125"/>
    </source>
</evidence>
<dbReference type="PROSITE" id="PS50043">
    <property type="entry name" value="HTH_LUXR_2"/>
    <property type="match status" value="1"/>
</dbReference>
<evidence type="ECO:0000259" key="4">
    <source>
        <dbReference type="PROSITE" id="PS50043"/>
    </source>
</evidence>
<proteinExistence type="predicted"/>
<dbReference type="InterPro" id="IPR000792">
    <property type="entry name" value="Tscrpt_reg_LuxR_C"/>
</dbReference>
<dbReference type="GO" id="GO:0003677">
    <property type="term" value="F:DNA binding"/>
    <property type="evidence" value="ECO:0007669"/>
    <property type="project" value="UniProtKB-KW"/>
</dbReference>
<keyword evidence="2" id="KW-0238">DNA-binding</keyword>
<sequence>MGYLGKSEKPTFAEDVAVAIRAVGTSNFMPELLNLMRGAASFKGAFVSLLNAGKAPEHVYDNVRAERRSVVVDRWLDRAWLLDPFVVRFIGERHEPVMVLRDVAPDRFANSDYFRIYYKTLFLKDEIGVFVTIANGTLFLSLGPSEGATRFTRRDVKKLTELHPIISALCEQHFHRSPSSGQLEKSEVDFDGVIDKVCKGLTQREIEVVQFLLRGHSTRSIALLLGVSPATIKVHRKNIYRKLGISSQSALFSVFLHSTND</sequence>
<dbReference type="AlphaFoldDB" id="A0A2R8CDD8"/>
<dbReference type="Gene3D" id="1.10.10.10">
    <property type="entry name" value="Winged helix-like DNA-binding domain superfamily/Winged helix DNA-binding domain"/>
    <property type="match status" value="1"/>
</dbReference>
<reference evidence="6" key="1">
    <citation type="submission" date="2018-03" db="EMBL/GenBank/DDBJ databases">
        <authorList>
            <person name="Rodrigo-Torres L."/>
            <person name="Arahal R. D."/>
            <person name="Lucena T."/>
        </authorList>
    </citation>
    <scope>NUCLEOTIDE SEQUENCE [LARGE SCALE GENOMIC DNA]</scope>
    <source>
        <strain evidence="6">CECT 7615</strain>
    </source>
</reference>
<dbReference type="SMART" id="SM00421">
    <property type="entry name" value="HTH_LUXR"/>
    <property type="match status" value="1"/>
</dbReference>
<dbReference type="InterPro" id="IPR036388">
    <property type="entry name" value="WH-like_DNA-bd_sf"/>
</dbReference>
<dbReference type="OrthoDB" id="343383at2"/>
<dbReference type="Pfam" id="PF00196">
    <property type="entry name" value="GerE"/>
    <property type="match status" value="1"/>
</dbReference>
<feature type="domain" description="HTH luxR-type" evidence="4">
    <location>
        <begin position="194"/>
        <end position="259"/>
    </location>
</feature>
<evidence type="ECO:0000256" key="3">
    <source>
        <dbReference type="ARBA" id="ARBA00023163"/>
    </source>
</evidence>
<evidence type="ECO:0000256" key="1">
    <source>
        <dbReference type="ARBA" id="ARBA00023015"/>
    </source>
</evidence>
<organism evidence="5 6">
    <name type="scientific">Falsiruegeria mediterranea M17</name>
    <dbReference type="NCBI Taxonomy" id="1200281"/>
    <lineage>
        <taxon>Bacteria</taxon>
        <taxon>Pseudomonadati</taxon>
        <taxon>Pseudomonadota</taxon>
        <taxon>Alphaproteobacteria</taxon>
        <taxon>Rhodobacterales</taxon>
        <taxon>Roseobacteraceae</taxon>
        <taxon>Falsiruegeria</taxon>
    </lineage>
</organism>
<dbReference type="InterPro" id="IPR016032">
    <property type="entry name" value="Sig_transdc_resp-reg_C-effctor"/>
</dbReference>